<dbReference type="EMBL" id="KB020888">
    <property type="protein sequence ID" value="ELA28918.1"/>
    <property type="molecule type" value="Genomic_DNA"/>
</dbReference>
<dbReference type="STRING" id="1213859.L2FT87"/>
<proteinExistence type="inferred from homology"/>
<name>L2FT87_COLFN</name>
<dbReference type="Pfam" id="PF01875">
    <property type="entry name" value="Memo"/>
    <property type="match status" value="2"/>
</dbReference>
<comment type="similarity">
    <text evidence="1">Belongs to the MEMO1 family.</text>
</comment>
<evidence type="ECO:0000256" key="1">
    <source>
        <dbReference type="ARBA" id="ARBA00006315"/>
    </source>
</evidence>
<dbReference type="Gene3D" id="3.40.830.10">
    <property type="entry name" value="LigB-like"/>
    <property type="match status" value="1"/>
</dbReference>
<feature type="region of interest" description="Disordered" evidence="2">
    <location>
        <begin position="1"/>
        <end position="20"/>
    </location>
</feature>
<dbReference type="PANTHER" id="PTHR11060:SF0">
    <property type="entry name" value="PROTEIN MEMO1"/>
    <property type="match status" value="1"/>
</dbReference>
<evidence type="ECO:0000256" key="2">
    <source>
        <dbReference type="SAM" id="MobiDB-lite"/>
    </source>
</evidence>
<dbReference type="HAMAP" id="MF_00055">
    <property type="entry name" value="MEMO1"/>
    <property type="match status" value="1"/>
</dbReference>
<dbReference type="InterPro" id="IPR002737">
    <property type="entry name" value="MEMO1_fam"/>
</dbReference>
<dbReference type="HOGENOM" id="CLU_038085_0_0_1"/>
<sequence>MASGSTRRPGKQGEWYTGDPTRLSKQLDGFLSDVPDQIDGDGLPVPGARVIIAPHAGYSYSGPTAAWAYKALDLSKAKRVFLLGPSHTYYLRGAVTAEIRARDGVADMPVRNDDKEHSLEMHLPYLFKRLQQTFGAEENFPTLVPILVGDNNKSEEKEVGKWLAPYLKDPENAFIVSSDFCHWGSHFDYTVYSPDGTVEGMQRLRGDSPPIHETIKMVDDLAIEAIKTGKHSNFYDNLKQTKNTVCGRHPIGVTMAALEELGEGHPVFRFVQYQRSSMVTEPSDSSVSYVSAYAVV</sequence>
<evidence type="ECO:0000313" key="3">
    <source>
        <dbReference type="EMBL" id="ELA28918.1"/>
    </source>
</evidence>
<protein>
    <submittedName>
        <fullName evidence="3">Duf52 domain protein</fullName>
    </submittedName>
</protein>
<dbReference type="PANTHER" id="PTHR11060">
    <property type="entry name" value="PROTEIN MEMO1"/>
    <property type="match status" value="1"/>
</dbReference>
<dbReference type="CDD" id="cd07361">
    <property type="entry name" value="MEMO_like"/>
    <property type="match status" value="1"/>
</dbReference>
<dbReference type="NCBIfam" id="TIGR04336">
    <property type="entry name" value="AmmeMemoSam_B"/>
    <property type="match status" value="1"/>
</dbReference>
<reference evidence="3" key="1">
    <citation type="submission" date="2012-08" db="EMBL/GenBank/DDBJ databases">
        <title>Genome analysis of Colletotrichum orbiculare and Colletotrichum fructicola.</title>
        <authorList>
            <person name="Gan P.H.P."/>
            <person name="Ikeda K."/>
            <person name="Irieda H."/>
            <person name="Narusaka M."/>
            <person name="O'Connell R.J."/>
            <person name="Narusaka Y."/>
            <person name="Takano Y."/>
            <person name="Kubo Y."/>
            <person name="Shirasu K."/>
        </authorList>
    </citation>
    <scope>NUCLEOTIDE SEQUENCE</scope>
    <source>
        <strain evidence="3">Nara gc5</strain>
    </source>
</reference>
<gene>
    <name evidence="3" type="ORF">CGGC5_10589</name>
</gene>
<accession>L2FT87</accession>
<dbReference type="AlphaFoldDB" id="L2FT87"/>
<organism evidence="3">
    <name type="scientific">Colletotrichum fructicola (strain Nara gc5)</name>
    <name type="common">Anthracnose fungus</name>
    <name type="synonym">Colletotrichum gloeosporioides (strain Nara gc5)</name>
    <dbReference type="NCBI Taxonomy" id="1213859"/>
    <lineage>
        <taxon>Eukaryota</taxon>
        <taxon>Fungi</taxon>
        <taxon>Dikarya</taxon>
        <taxon>Ascomycota</taxon>
        <taxon>Pezizomycotina</taxon>
        <taxon>Sordariomycetes</taxon>
        <taxon>Hypocreomycetidae</taxon>
        <taxon>Glomerellales</taxon>
        <taxon>Glomerellaceae</taxon>
        <taxon>Colletotrichum</taxon>
        <taxon>Colletotrichum gloeosporioides species complex</taxon>
    </lineage>
</organism>